<dbReference type="Pfam" id="PF01557">
    <property type="entry name" value="FAA_hydrolase"/>
    <property type="match status" value="1"/>
</dbReference>
<dbReference type="PANTHER" id="PTHR11820">
    <property type="entry name" value="ACYLPYRUVASE"/>
    <property type="match status" value="1"/>
</dbReference>
<name>A0A1Y0CBC2_9MYCO</name>
<dbReference type="Gene3D" id="3.90.850.10">
    <property type="entry name" value="Fumarylacetoacetase-like, C-terminal domain"/>
    <property type="match status" value="1"/>
</dbReference>
<protein>
    <recommendedName>
        <fullName evidence="6">2-hydroxyhepta-2,4-diene-1,7-dioate isomerase</fullName>
    </recommendedName>
</protein>
<dbReference type="GO" id="GO:0046872">
    <property type="term" value="F:metal ion binding"/>
    <property type="evidence" value="ECO:0007669"/>
    <property type="project" value="UniProtKB-KW"/>
</dbReference>
<dbReference type="KEGG" id="mdx:BTO20_30235"/>
<evidence type="ECO:0008006" key="6">
    <source>
        <dbReference type="Google" id="ProtNLM"/>
    </source>
</evidence>
<evidence type="ECO:0000259" key="2">
    <source>
        <dbReference type="Pfam" id="PF01557"/>
    </source>
</evidence>
<dbReference type="PANTHER" id="PTHR11820:SF7">
    <property type="entry name" value="ACYLPYRUVASE FAHD1, MITOCHONDRIAL"/>
    <property type="match status" value="1"/>
</dbReference>
<dbReference type="GO" id="GO:0018773">
    <property type="term" value="F:acetylpyruvate hydrolase activity"/>
    <property type="evidence" value="ECO:0007669"/>
    <property type="project" value="TreeGrafter"/>
</dbReference>
<feature type="domain" description="Fumarylacetoacetase-like C-terminal" evidence="2">
    <location>
        <begin position="69"/>
        <end position="246"/>
    </location>
</feature>
<evidence type="ECO:0000259" key="3">
    <source>
        <dbReference type="Pfam" id="PF10370"/>
    </source>
</evidence>
<proteinExistence type="predicted"/>
<dbReference type="InterPro" id="IPR018833">
    <property type="entry name" value="Rv2993c-like_N"/>
</dbReference>
<dbReference type="Gene3D" id="2.30.30.370">
    <property type="entry name" value="FAH"/>
    <property type="match status" value="1"/>
</dbReference>
<dbReference type="EMBL" id="CP020809">
    <property type="protein sequence ID" value="ART72265.1"/>
    <property type="molecule type" value="Genomic_DNA"/>
</dbReference>
<dbReference type="InterPro" id="IPR036663">
    <property type="entry name" value="Fumarylacetoacetase_C_sf"/>
</dbReference>
<organism evidence="4 5">
    <name type="scientific">Mycobacterium dioxanotrophicus</name>
    <dbReference type="NCBI Taxonomy" id="482462"/>
    <lineage>
        <taxon>Bacteria</taxon>
        <taxon>Bacillati</taxon>
        <taxon>Actinomycetota</taxon>
        <taxon>Actinomycetes</taxon>
        <taxon>Mycobacteriales</taxon>
        <taxon>Mycobacteriaceae</taxon>
        <taxon>Mycobacterium</taxon>
    </lineage>
</organism>
<dbReference type="OrthoDB" id="9805307at2"/>
<keyword evidence="5" id="KW-1185">Reference proteome</keyword>
<reference evidence="4 5" key="1">
    <citation type="submission" date="2017-04" db="EMBL/GenBank/DDBJ databases">
        <title>Whole Genome Sequence of 1,4-Dioxane Degrading Bacterium Mycobacterium dioxanotrophicus PH-06.</title>
        <authorList>
            <person name="He Y."/>
        </authorList>
    </citation>
    <scope>NUCLEOTIDE SEQUENCE [LARGE SCALE GENOMIC DNA]</scope>
    <source>
        <strain evidence="4 5">PH-06</strain>
    </source>
</reference>
<evidence type="ECO:0000313" key="4">
    <source>
        <dbReference type="EMBL" id="ART72265.1"/>
    </source>
</evidence>
<evidence type="ECO:0000256" key="1">
    <source>
        <dbReference type="ARBA" id="ARBA00022723"/>
    </source>
</evidence>
<accession>A0A1Y0CBC2</accession>
<sequence length="256" mass="26441">MTARRIARIAHPGGIHHATVEPDGYALIDDPFTKRLRHNGTVVPTRDARLLAPVTPRTVVGMAHNTGPADRQLPPQAFLKPATTVAGPGAPIPLPTGIGRVDAEAELAVVIGCRATRLTLSNAAEHILGLTVANDVTARDLQKSDPLWFAAKGFDGWTPLGPWIATGLAPDDLSISLQVDGVDLQAAGTAELARSVLECLVYVTSVLTLHPGDVVLTGAPGGTGPITAGSTVTATVAGVGELHNPVCAAEDQREVA</sequence>
<gene>
    <name evidence="4" type="ORF">BTO20_30235</name>
</gene>
<feature type="domain" description="Rv2993c-like N-terminal" evidence="3">
    <location>
        <begin position="5"/>
        <end position="53"/>
    </location>
</feature>
<evidence type="ECO:0000313" key="5">
    <source>
        <dbReference type="Proteomes" id="UP000195331"/>
    </source>
</evidence>
<dbReference type="Proteomes" id="UP000195331">
    <property type="component" value="Chromosome"/>
</dbReference>
<dbReference type="SUPFAM" id="SSF56529">
    <property type="entry name" value="FAH"/>
    <property type="match status" value="1"/>
</dbReference>
<dbReference type="InterPro" id="IPR011234">
    <property type="entry name" value="Fumarylacetoacetase-like_C"/>
</dbReference>
<dbReference type="Pfam" id="PF10370">
    <property type="entry name" value="Rv2993c-like_N"/>
    <property type="match status" value="1"/>
</dbReference>
<dbReference type="AlphaFoldDB" id="A0A1Y0CBC2"/>
<dbReference type="RefSeq" id="WP_087079585.1">
    <property type="nucleotide sequence ID" value="NZ_CP020809.1"/>
</dbReference>
<keyword evidence="1" id="KW-0479">Metal-binding</keyword>